<evidence type="ECO:0000256" key="2">
    <source>
        <dbReference type="ARBA" id="ARBA00022603"/>
    </source>
</evidence>
<organism evidence="7 11">
    <name type="scientific">Didymodactylos carnosus</name>
    <dbReference type="NCBI Taxonomy" id="1234261"/>
    <lineage>
        <taxon>Eukaryota</taxon>
        <taxon>Metazoa</taxon>
        <taxon>Spiralia</taxon>
        <taxon>Gnathifera</taxon>
        <taxon>Rotifera</taxon>
        <taxon>Eurotatoria</taxon>
        <taxon>Bdelloidea</taxon>
        <taxon>Philodinida</taxon>
        <taxon>Philodinidae</taxon>
        <taxon>Didymodactylos</taxon>
    </lineage>
</organism>
<evidence type="ECO:0000256" key="1">
    <source>
        <dbReference type="ARBA" id="ARBA00012771"/>
    </source>
</evidence>
<comment type="catalytic activity">
    <reaction evidence="5">
        <text>L-glutaminyl-[peptide chain release factor] + S-adenosyl-L-methionine = N(5)-methyl-L-glutaminyl-[peptide chain release factor] + S-adenosyl-L-homocysteine + H(+)</text>
        <dbReference type="Rhea" id="RHEA:42896"/>
        <dbReference type="Rhea" id="RHEA-COMP:10271"/>
        <dbReference type="Rhea" id="RHEA-COMP:10272"/>
        <dbReference type="ChEBI" id="CHEBI:15378"/>
        <dbReference type="ChEBI" id="CHEBI:30011"/>
        <dbReference type="ChEBI" id="CHEBI:57856"/>
        <dbReference type="ChEBI" id="CHEBI:59789"/>
        <dbReference type="ChEBI" id="CHEBI:61891"/>
        <dbReference type="EC" id="2.1.1.297"/>
    </reaction>
</comment>
<dbReference type="NCBIfam" id="TIGR03534">
    <property type="entry name" value="RF_mod_PrmC"/>
    <property type="match status" value="1"/>
</dbReference>
<dbReference type="SUPFAM" id="SSF53335">
    <property type="entry name" value="S-adenosyl-L-methionine-dependent methyltransferases"/>
    <property type="match status" value="1"/>
</dbReference>
<dbReference type="Proteomes" id="UP000681722">
    <property type="component" value="Unassembled WGS sequence"/>
</dbReference>
<dbReference type="Gene3D" id="3.40.50.150">
    <property type="entry name" value="Vaccinia Virus protein VP39"/>
    <property type="match status" value="1"/>
</dbReference>
<dbReference type="Proteomes" id="UP000682733">
    <property type="component" value="Unassembled WGS sequence"/>
</dbReference>
<evidence type="ECO:0000313" key="11">
    <source>
        <dbReference type="Proteomes" id="UP000663829"/>
    </source>
</evidence>
<evidence type="ECO:0000256" key="5">
    <source>
        <dbReference type="ARBA" id="ARBA00048391"/>
    </source>
</evidence>
<dbReference type="InterPro" id="IPR029063">
    <property type="entry name" value="SAM-dependent_MTases_sf"/>
</dbReference>
<evidence type="ECO:0000313" key="8">
    <source>
        <dbReference type="EMBL" id="CAF1381674.1"/>
    </source>
</evidence>
<keyword evidence="11" id="KW-1185">Reference proteome</keyword>
<dbReference type="PANTHER" id="PTHR18895">
    <property type="entry name" value="HEMK METHYLTRANSFERASE"/>
    <property type="match status" value="1"/>
</dbReference>
<evidence type="ECO:0000313" key="7">
    <source>
        <dbReference type="EMBL" id="CAF0945703.1"/>
    </source>
</evidence>
<dbReference type="EC" id="2.1.1.297" evidence="1"/>
<dbReference type="CDD" id="cd02440">
    <property type="entry name" value="AdoMet_MTases"/>
    <property type="match status" value="1"/>
</dbReference>
<feature type="domain" description="Methyltransferase small" evidence="6">
    <location>
        <begin position="144"/>
        <end position="231"/>
    </location>
</feature>
<reference evidence="7" key="1">
    <citation type="submission" date="2021-02" db="EMBL/GenBank/DDBJ databases">
        <authorList>
            <person name="Nowell W R."/>
        </authorList>
    </citation>
    <scope>NUCLEOTIDE SEQUENCE</scope>
</reference>
<evidence type="ECO:0000313" key="9">
    <source>
        <dbReference type="EMBL" id="CAF3721873.1"/>
    </source>
</evidence>
<dbReference type="InterPro" id="IPR019874">
    <property type="entry name" value="RF_methyltr_PrmC"/>
</dbReference>
<proteinExistence type="predicted"/>
<dbReference type="EMBL" id="CAJNOK010024794">
    <property type="protein sequence ID" value="CAF1381674.1"/>
    <property type="molecule type" value="Genomic_DNA"/>
</dbReference>
<dbReference type="Proteomes" id="UP000677228">
    <property type="component" value="Unassembled WGS sequence"/>
</dbReference>
<keyword evidence="2" id="KW-0489">Methyltransferase</keyword>
<dbReference type="InterPro" id="IPR004556">
    <property type="entry name" value="HemK-like"/>
</dbReference>
<dbReference type="GO" id="GO:0102559">
    <property type="term" value="F:peptide chain release factor N(5)-glutamine methyltransferase activity"/>
    <property type="evidence" value="ECO:0007669"/>
    <property type="project" value="UniProtKB-EC"/>
</dbReference>
<sequence length="319" mass="37895">MRSVSYLQRYALIAKSKNLSVSLSSHKYPPIEYRWFYSHSQRLSHSINTILNSLTLSSRDIRSSLYHFHLKTSINLFSHRSHAISSTRLFKYFLKQWLNHVPYQYIFGTCEFYRRLFQVNRHVLIPRPDTECLINRVQELYPKHEDRSLRVLDIGTGSGCIPIILQLFYPQWSISACDISSKAIKIARLNSRLNCTPRQIQFRQADLFQDNFYPLKQFDLVVSNPPYITPSELSVCDKSLHYEPRQALFVKDKQDPFGFYREIMNKCSNYLLKPDGYLIMECSQFNVKGIYELFKLFQFKNVQVDYDWQYLPRVIYGQK</sequence>
<dbReference type="OrthoDB" id="269872at2759"/>
<dbReference type="InterPro" id="IPR002052">
    <property type="entry name" value="DNA_methylase_N6_adenine_CS"/>
</dbReference>
<dbReference type="NCBIfam" id="TIGR00536">
    <property type="entry name" value="hemK_fam"/>
    <property type="match status" value="1"/>
</dbReference>
<dbReference type="PANTHER" id="PTHR18895:SF74">
    <property type="entry name" value="MTRF1L RELEASE FACTOR GLUTAMINE METHYLTRANSFERASE"/>
    <property type="match status" value="1"/>
</dbReference>
<dbReference type="EMBL" id="CAJNOQ010002217">
    <property type="protein sequence ID" value="CAF0945703.1"/>
    <property type="molecule type" value="Genomic_DNA"/>
</dbReference>
<accession>A0A814CR37</accession>
<dbReference type="PROSITE" id="PS00092">
    <property type="entry name" value="N6_MTASE"/>
    <property type="match status" value="1"/>
</dbReference>
<dbReference type="Proteomes" id="UP000663829">
    <property type="component" value="Unassembled WGS sequence"/>
</dbReference>
<gene>
    <name evidence="7" type="ORF">GPM918_LOCUS10960</name>
    <name evidence="8" type="ORF">OVA965_LOCUS32139</name>
    <name evidence="9" type="ORF">SRO942_LOCUS10961</name>
    <name evidence="10" type="ORF">TMI583_LOCUS32993</name>
</gene>
<protein>
    <recommendedName>
        <fullName evidence="1">peptide chain release factor N(5)-glutamine methyltransferase</fullName>
        <ecNumber evidence="1">2.1.1.297</ecNumber>
    </recommendedName>
</protein>
<name>A0A814CR37_9BILA</name>
<dbReference type="GO" id="GO:0032259">
    <property type="term" value="P:methylation"/>
    <property type="evidence" value="ECO:0007669"/>
    <property type="project" value="UniProtKB-KW"/>
</dbReference>
<dbReference type="InterPro" id="IPR050320">
    <property type="entry name" value="N5-glutamine_MTase"/>
</dbReference>
<dbReference type="Pfam" id="PF05175">
    <property type="entry name" value="MTS"/>
    <property type="match status" value="1"/>
</dbReference>
<evidence type="ECO:0000256" key="4">
    <source>
        <dbReference type="ARBA" id="ARBA00022691"/>
    </source>
</evidence>
<dbReference type="GO" id="GO:0003676">
    <property type="term" value="F:nucleic acid binding"/>
    <property type="evidence" value="ECO:0007669"/>
    <property type="project" value="InterPro"/>
</dbReference>
<evidence type="ECO:0000259" key="6">
    <source>
        <dbReference type="Pfam" id="PF05175"/>
    </source>
</evidence>
<dbReference type="InterPro" id="IPR007848">
    <property type="entry name" value="Small_mtfrase_dom"/>
</dbReference>
<dbReference type="AlphaFoldDB" id="A0A814CR37"/>
<dbReference type="EMBL" id="CAJOBC010002217">
    <property type="protein sequence ID" value="CAF3721873.1"/>
    <property type="molecule type" value="Genomic_DNA"/>
</dbReference>
<evidence type="ECO:0000313" key="10">
    <source>
        <dbReference type="EMBL" id="CAF4190122.1"/>
    </source>
</evidence>
<comment type="caution">
    <text evidence="7">The sequence shown here is derived from an EMBL/GenBank/DDBJ whole genome shotgun (WGS) entry which is preliminary data.</text>
</comment>
<evidence type="ECO:0000256" key="3">
    <source>
        <dbReference type="ARBA" id="ARBA00022679"/>
    </source>
</evidence>
<keyword evidence="4" id="KW-0949">S-adenosyl-L-methionine</keyword>
<keyword evidence="3" id="KW-0808">Transferase</keyword>
<dbReference type="EMBL" id="CAJOBA010046486">
    <property type="protein sequence ID" value="CAF4190122.1"/>
    <property type="molecule type" value="Genomic_DNA"/>
</dbReference>